<protein>
    <submittedName>
        <fullName evidence="4">26S proteasome non-ATPase regulatory subunit 6-like</fullName>
    </submittedName>
</protein>
<evidence type="ECO:0000256" key="1">
    <source>
        <dbReference type="ARBA" id="ARBA00022942"/>
    </source>
</evidence>
<dbReference type="PANTHER" id="PTHR14145:SF1">
    <property type="entry name" value="26S PROTEASOME NON-ATPASE REGULATORY SUBUNIT 6"/>
    <property type="match status" value="1"/>
</dbReference>
<sequence>MADEFVPQDEILHLAALEFRARRTGATADADTLRALIVERNALPLYVKVAAELGWQEDEEMKARLQKQIDARLAELEEKLKDASENLGESEVRDALEKRAEFLTQILDKERAVAATEKAIKASVGSGQKLDLVFSMIRLALALKDFKMCHEQIEVAKEMIEKGGDWERRNRLKVYEATYNMSCRDMQGASKLFLEALATFSASEVYPFRDFVQYAVLTSMFCVDRPTLKQKVAAAPEVLSVLFEMPLLETFLNALVQCDYKAYMACLPEILELVHNDYFFGVHMNFIGRELRITAYAQFLASYQSVTMQAMSAAFGIGIDFLDEELSRFIVAGRLNCKIDRVGGVVHTVRPDARNGIYNSTIKHGDLLLNRIQKLSRVIDV</sequence>
<dbReference type="SMART" id="SM00088">
    <property type="entry name" value="PINT"/>
    <property type="match status" value="1"/>
</dbReference>
<dbReference type="InterPro" id="IPR019585">
    <property type="entry name" value="Rpn7/CSN1"/>
</dbReference>
<accession>A0A5J4Z060</accession>
<dbReference type="InterPro" id="IPR049549">
    <property type="entry name" value="RPN7_PSMD6_C"/>
</dbReference>
<evidence type="ECO:0000259" key="3">
    <source>
        <dbReference type="PROSITE" id="PS50250"/>
    </source>
</evidence>
<evidence type="ECO:0000256" key="2">
    <source>
        <dbReference type="SAM" id="Coils"/>
    </source>
</evidence>
<dbReference type="SUPFAM" id="SSF46785">
    <property type="entry name" value="Winged helix' DNA-binding domain"/>
    <property type="match status" value="1"/>
</dbReference>
<dbReference type="GO" id="GO:0043161">
    <property type="term" value="P:proteasome-mediated ubiquitin-dependent protein catabolic process"/>
    <property type="evidence" value="ECO:0007669"/>
    <property type="project" value="TreeGrafter"/>
</dbReference>
<dbReference type="Proteomes" id="UP000324585">
    <property type="component" value="Unassembled WGS sequence"/>
</dbReference>
<dbReference type="EMBL" id="VRMN01000002">
    <property type="protein sequence ID" value="KAA8496364.1"/>
    <property type="molecule type" value="Genomic_DNA"/>
</dbReference>
<reference evidence="5" key="1">
    <citation type="journal article" date="2019" name="Nat. Commun.">
        <title>Expansion of phycobilisome linker gene families in mesophilic red algae.</title>
        <authorList>
            <person name="Lee J."/>
            <person name="Kim D."/>
            <person name="Bhattacharya D."/>
            <person name="Yoon H.S."/>
        </authorList>
    </citation>
    <scope>NUCLEOTIDE SEQUENCE [LARGE SCALE GENOMIC DNA]</scope>
    <source>
        <strain evidence="5">CCMP 1328</strain>
    </source>
</reference>
<proteinExistence type="predicted"/>
<dbReference type="PROSITE" id="PS50250">
    <property type="entry name" value="PCI"/>
    <property type="match status" value="1"/>
</dbReference>
<dbReference type="InterPro" id="IPR036390">
    <property type="entry name" value="WH_DNA-bd_sf"/>
</dbReference>
<keyword evidence="5" id="KW-1185">Reference proteome</keyword>
<dbReference type="OMA" id="RLHCKVD"/>
<organism evidence="4 5">
    <name type="scientific">Porphyridium purpureum</name>
    <name type="common">Red alga</name>
    <name type="synonym">Porphyridium cruentum</name>
    <dbReference type="NCBI Taxonomy" id="35688"/>
    <lineage>
        <taxon>Eukaryota</taxon>
        <taxon>Rhodophyta</taxon>
        <taxon>Bangiophyceae</taxon>
        <taxon>Porphyridiales</taxon>
        <taxon>Porphyridiaceae</taxon>
        <taxon>Porphyridium</taxon>
    </lineage>
</organism>
<evidence type="ECO:0000313" key="4">
    <source>
        <dbReference type="EMBL" id="KAA8496364.1"/>
    </source>
</evidence>
<dbReference type="Gene3D" id="1.25.40.570">
    <property type="match status" value="1"/>
</dbReference>
<dbReference type="PANTHER" id="PTHR14145">
    <property type="entry name" value="26S PROTESOME SUBUNIT 6"/>
    <property type="match status" value="1"/>
</dbReference>
<dbReference type="FunFam" id="1.25.40.570:FF:000005">
    <property type="entry name" value="26S proteasome regulatory subunit N7"/>
    <property type="match status" value="1"/>
</dbReference>
<name>A0A5J4Z060_PORPP</name>
<dbReference type="Pfam" id="PF10602">
    <property type="entry name" value="RPN7"/>
    <property type="match status" value="1"/>
</dbReference>
<keyword evidence="1 4" id="KW-0647">Proteasome</keyword>
<dbReference type="OrthoDB" id="1452at2759"/>
<dbReference type="Pfam" id="PF01399">
    <property type="entry name" value="PCI"/>
    <property type="match status" value="1"/>
</dbReference>
<dbReference type="Pfam" id="PF21154">
    <property type="entry name" value="RPN7_PSMD6_C"/>
    <property type="match status" value="1"/>
</dbReference>
<feature type="domain" description="PCI" evidence="3">
    <location>
        <begin position="185"/>
        <end position="353"/>
    </location>
</feature>
<keyword evidence="2" id="KW-0175">Coiled coil</keyword>
<comment type="caution">
    <text evidence="4">The sequence shown here is derived from an EMBL/GenBank/DDBJ whole genome shotgun (WGS) entry which is preliminary data.</text>
</comment>
<dbReference type="InterPro" id="IPR000717">
    <property type="entry name" value="PCI_dom"/>
</dbReference>
<gene>
    <name evidence="4" type="ORF">FVE85_0093</name>
</gene>
<evidence type="ECO:0000313" key="5">
    <source>
        <dbReference type="Proteomes" id="UP000324585"/>
    </source>
</evidence>
<dbReference type="AlphaFoldDB" id="A0A5J4Z060"/>
<feature type="coiled-coil region" evidence="2">
    <location>
        <begin position="62"/>
        <end position="113"/>
    </location>
</feature>
<dbReference type="InterPro" id="IPR045135">
    <property type="entry name" value="Rpn7_N"/>
</dbReference>
<dbReference type="GO" id="GO:0000502">
    <property type="term" value="C:proteasome complex"/>
    <property type="evidence" value="ECO:0007669"/>
    <property type="project" value="UniProtKB-KW"/>
</dbReference>